<feature type="transmembrane region" description="Helical" evidence="8">
    <location>
        <begin position="281"/>
        <end position="305"/>
    </location>
</feature>
<feature type="transmembrane region" description="Helical" evidence="8">
    <location>
        <begin position="133"/>
        <end position="155"/>
    </location>
</feature>
<dbReference type="GO" id="GO:0008324">
    <property type="term" value="F:monoatomic cation transmembrane transporter activity"/>
    <property type="evidence" value="ECO:0007669"/>
    <property type="project" value="InterPro"/>
</dbReference>
<keyword evidence="7 8" id="KW-0472">Membrane</keyword>
<dbReference type="PANTHER" id="PTHR32024">
    <property type="entry name" value="TRK SYSTEM POTASSIUM UPTAKE PROTEIN TRKG-RELATED"/>
    <property type="match status" value="1"/>
</dbReference>
<feature type="transmembrane region" description="Helical" evidence="8">
    <location>
        <begin position="350"/>
        <end position="373"/>
    </location>
</feature>
<feature type="transmembrane region" description="Helical" evidence="8">
    <location>
        <begin position="167"/>
        <end position="186"/>
    </location>
</feature>
<evidence type="ECO:0000256" key="5">
    <source>
        <dbReference type="ARBA" id="ARBA00022989"/>
    </source>
</evidence>
<comment type="subcellular location">
    <subcellularLocation>
        <location evidence="1">Cell membrane</location>
        <topology evidence="1">Multi-pass membrane protein</topology>
    </subcellularLocation>
</comment>
<feature type="transmembrane region" description="Helical" evidence="8">
    <location>
        <begin position="198"/>
        <end position="217"/>
    </location>
</feature>
<feature type="transmembrane region" description="Helical" evidence="8">
    <location>
        <begin position="82"/>
        <end position="104"/>
    </location>
</feature>
<evidence type="ECO:0000256" key="6">
    <source>
        <dbReference type="ARBA" id="ARBA00023065"/>
    </source>
</evidence>
<evidence type="ECO:0000256" key="2">
    <source>
        <dbReference type="ARBA" id="ARBA00022448"/>
    </source>
</evidence>
<evidence type="ECO:0000256" key="7">
    <source>
        <dbReference type="ARBA" id="ARBA00023136"/>
    </source>
</evidence>
<feature type="transmembrane region" description="Helical" evidence="8">
    <location>
        <begin position="311"/>
        <end position="329"/>
    </location>
</feature>
<keyword evidence="4 8" id="KW-0812">Transmembrane</keyword>
<accession>A0A5C7FMJ4</accession>
<dbReference type="EMBL" id="VOXD01000020">
    <property type="protein sequence ID" value="TXF88689.1"/>
    <property type="molecule type" value="Genomic_DNA"/>
</dbReference>
<gene>
    <name evidence="9" type="ORF">FUA23_13565</name>
</gene>
<feature type="transmembrane region" description="Helical" evidence="8">
    <location>
        <begin position="237"/>
        <end position="260"/>
    </location>
</feature>
<protein>
    <submittedName>
        <fullName evidence="9">Potassium transporter TrkH</fullName>
    </submittedName>
</protein>
<dbReference type="GO" id="GO:0005886">
    <property type="term" value="C:plasma membrane"/>
    <property type="evidence" value="ECO:0007669"/>
    <property type="project" value="UniProtKB-SubCell"/>
</dbReference>
<keyword evidence="2" id="KW-0813">Transport</keyword>
<keyword evidence="10" id="KW-1185">Reference proteome</keyword>
<comment type="caution">
    <text evidence="9">The sequence shown here is derived from an EMBL/GenBank/DDBJ whole genome shotgun (WGS) entry which is preliminary data.</text>
</comment>
<dbReference type="GO" id="GO:0030001">
    <property type="term" value="P:metal ion transport"/>
    <property type="evidence" value="ECO:0007669"/>
    <property type="project" value="UniProtKB-ARBA"/>
</dbReference>
<keyword evidence="5 8" id="KW-1133">Transmembrane helix</keyword>
<dbReference type="Pfam" id="PF02386">
    <property type="entry name" value="TrkH"/>
    <property type="match status" value="1"/>
</dbReference>
<sequence length="448" mass="49232">MKKIYRRLSVAYHRFQISKSPQLNLVWGFFLYTLIGWLMLSIPVFHNTDISILDNLFTATSAVSTTGLVTAGMSEYNLAGQIIVAGLIQLGGIGYMTLTTYFLLFTTRKMTAWHQKIIGAEFTMPNTIKVKDFIRSAIAFTLIMEVLGAICFYIAFTQSGMAAGQAVWYSIFHSISAFCTAGFGLFEDSFVTYQDNALMNGIISVLAIAGSLGFIVITDVWYRLTGRSKKISFTTKIVVYGFALLLILGTALVYLTEPLVQETSNPAMSAFFQAMTAMTTVGFNTISTGALTLPMLLFVTFLMYIGASPSGTAGGMKITTLTAILAIIKSRLTGNKKITFLSRRIPFERLYVATSTFILYTSLIFFFTFLLSFSEEASLDYILFEVASALGTVGLSAGLTSELSTVGKLMFILIMFIGRVGVLTFGFALLERKGEEQEEQYSEGDIAV</sequence>
<evidence type="ECO:0000256" key="3">
    <source>
        <dbReference type="ARBA" id="ARBA00022475"/>
    </source>
</evidence>
<feature type="transmembrane region" description="Helical" evidence="8">
    <location>
        <begin position="409"/>
        <end position="430"/>
    </location>
</feature>
<evidence type="ECO:0000256" key="4">
    <source>
        <dbReference type="ARBA" id="ARBA00022692"/>
    </source>
</evidence>
<evidence type="ECO:0000313" key="9">
    <source>
        <dbReference type="EMBL" id="TXF88689.1"/>
    </source>
</evidence>
<keyword evidence="3" id="KW-1003">Cell membrane</keyword>
<proteinExistence type="predicted"/>
<dbReference type="OrthoDB" id="9810952at2"/>
<evidence type="ECO:0000313" key="10">
    <source>
        <dbReference type="Proteomes" id="UP000321907"/>
    </source>
</evidence>
<evidence type="ECO:0000256" key="8">
    <source>
        <dbReference type="SAM" id="Phobius"/>
    </source>
</evidence>
<dbReference type="PANTHER" id="PTHR32024:SF1">
    <property type="entry name" value="KTR SYSTEM POTASSIUM UPTAKE PROTEIN B"/>
    <property type="match status" value="1"/>
</dbReference>
<dbReference type="AlphaFoldDB" id="A0A5C7FMJ4"/>
<dbReference type="Proteomes" id="UP000321907">
    <property type="component" value="Unassembled WGS sequence"/>
</dbReference>
<dbReference type="InterPro" id="IPR003445">
    <property type="entry name" value="Cat_transpt"/>
</dbReference>
<dbReference type="RefSeq" id="WP_147931292.1">
    <property type="nucleotide sequence ID" value="NZ_VOXD01000020.1"/>
</dbReference>
<keyword evidence="6" id="KW-0406">Ion transport</keyword>
<reference evidence="9 10" key="1">
    <citation type="submission" date="2019-08" db="EMBL/GenBank/DDBJ databases">
        <title>Lewinella sp. strain SSH13 Genome sequencing and assembly.</title>
        <authorList>
            <person name="Kim I."/>
        </authorList>
    </citation>
    <scope>NUCLEOTIDE SEQUENCE [LARGE SCALE GENOMIC DNA]</scope>
    <source>
        <strain evidence="9 10">SSH13</strain>
    </source>
</reference>
<name>A0A5C7FMJ4_9BACT</name>
<feature type="transmembrane region" description="Helical" evidence="8">
    <location>
        <begin position="21"/>
        <end position="40"/>
    </location>
</feature>
<evidence type="ECO:0000256" key="1">
    <source>
        <dbReference type="ARBA" id="ARBA00004651"/>
    </source>
</evidence>
<organism evidence="9 10">
    <name type="scientific">Neolewinella aurantiaca</name>
    <dbReference type="NCBI Taxonomy" id="2602767"/>
    <lineage>
        <taxon>Bacteria</taxon>
        <taxon>Pseudomonadati</taxon>
        <taxon>Bacteroidota</taxon>
        <taxon>Saprospiria</taxon>
        <taxon>Saprospirales</taxon>
        <taxon>Lewinellaceae</taxon>
        <taxon>Neolewinella</taxon>
    </lineage>
</organism>